<comment type="caution">
    <text evidence="2">The sequence shown here is derived from an EMBL/GenBank/DDBJ whole genome shotgun (WGS) entry which is preliminary data.</text>
</comment>
<organism evidence="2">
    <name type="scientific">marine sediment metagenome</name>
    <dbReference type="NCBI Taxonomy" id="412755"/>
    <lineage>
        <taxon>unclassified sequences</taxon>
        <taxon>metagenomes</taxon>
        <taxon>ecological metagenomes</taxon>
    </lineage>
</organism>
<feature type="compositionally biased region" description="Basic and acidic residues" evidence="1">
    <location>
        <begin position="52"/>
        <end position="62"/>
    </location>
</feature>
<dbReference type="AlphaFoldDB" id="A0A0F9LHW2"/>
<feature type="region of interest" description="Disordered" evidence="1">
    <location>
        <begin position="29"/>
        <end position="80"/>
    </location>
</feature>
<reference evidence="2" key="1">
    <citation type="journal article" date="2015" name="Nature">
        <title>Complex archaea that bridge the gap between prokaryotes and eukaryotes.</title>
        <authorList>
            <person name="Spang A."/>
            <person name="Saw J.H."/>
            <person name="Jorgensen S.L."/>
            <person name="Zaremba-Niedzwiedzka K."/>
            <person name="Martijn J."/>
            <person name="Lind A.E."/>
            <person name="van Eijk R."/>
            <person name="Schleper C."/>
            <person name="Guy L."/>
            <person name="Ettema T.J."/>
        </authorList>
    </citation>
    <scope>NUCLEOTIDE SEQUENCE</scope>
</reference>
<name>A0A0F9LHW2_9ZZZZ</name>
<feature type="region of interest" description="Disordered" evidence="1">
    <location>
        <begin position="124"/>
        <end position="175"/>
    </location>
</feature>
<protein>
    <submittedName>
        <fullName evidence="2">Uncharacterized protein</fullName>
    </submittedName>
</protein>
<evidence type="ECO:0000313" key="2">
    <source>
        <dbReference type="EMBL" id="KKM63875.1"/>
    </source>
</evidence>
<feature type="compositionally biased region" description="Polar residues" evidence="1">
    <location>
        <begin position="154"/>
        <end position="163"/>
    </location>
</feature>
<sequence length="175" mass="19457">MVVEILLVAPVPVCCLHHTESISDWNGAAQQSTDMDSLSKKSSGQKKASSHNVREGSLEGRPKGTAMKNSPLSIHRKTDFPRETGHGYYDLLRHPIQNGHFAPLKRRQAGVGLGYCPDGPEFLPNRPAKAAGRNGRDDEVPRPKRIRYHEDFQFQGTQSSPARSTRHTRHIACAR</sequence>
<gene>
    <name evidence="2" type="ORF">LCGC14_1507070</name>
</gene>
<accession>A0A0F9LHW2</accession>
<dbReference type="EMBL" id="LAZR01011013">
    <property type="protein sequence ID" value="KKM63875.1"/>
    <property type="molecule type" value="Genomic_DNA"/>
</dbReference>
<feature type="compositionally biased region" description="Basic residues" evidence="1">
    <location>
        <begin position="164"/>
        <end position="175"/>
    </location>
</feature>
<evidence type="ECO:0000256" key="1">
    <source>
        <dbReference type="SAM" id="MobiDB-lite"/>
    </source>
</evidence>
<proteinExistence type="predicted"/>
<feature type="compositionally biased region" description="Basic and acidic residues" evidence="1">
    <location>
        <begin position="134"/>
        <end position="152"/>
    </location>
</feature>